<dbReference type="InterPro" id="IPR050982">
    <property type="entry name" value="Auxin_biosynth/cation_transpt"/>
</dbReference>
<dbReference type="Pfam" id="PF13738">
    <property type="entry name" value="Pyr_redox_3"/>
    <property type="match status" value="1"/>
</dbReference>
<feature type="compositionally biased region" description="Polar residues" evidence="2">
    <location>
        <begin position="1"/>
        <end position="13"/>
    </location>
</feature>
<dbReference type="GO" id="GO:0004497">
    <property type="term" value="F:monooxygenase activity"/>
    <property type="evidence" value="ECO:0007669"/>
    <property type="project" value="UniProtKB-KW"/>
</dbReference>
<evidence type="ECO:0000313" key="4">
    <source>
        <dbReference type="Proteomes" id="UP001172102"/>
    </source>
</evidence>
<dbReference type="EMBL" id="JAUKUA010000002">
    <property type="protein sequence ID" value="KAK0724989.1"/>
    <property type="molecule type" value="Genomic_DNA"/>
</dbReference>
<evidence type="ECO:0000256" key="2">
    <source>
        <dbReference type="SAM" id="MobiDB-lite"/>
    </source>
</evidence>
<keyword evidence="3" id="KW-0503">Monooxygenase</keyword>
<organism evidence="3 4">
    <name type="scientific">Lasiosphaeris hirsuta</name>
    <dbReference type="NCBI Taxonomy" id="260670"/>
    <lineage>
        <taxon>Eukaryota</taxon>
        <taxon>Fungi</taxon>
        <taxon>Dikarya</taxon>
        <taxon>Ascomycota</taxon>
        <taxon>Pezizomycotina</taxon>
        <taxon>Sordariomycetes</taxon>
        <taxon>Sordariomycetidae</taxon>
        <taxon>Sordariales</taxon>
        <taxon>Lasiosphaeriaceae</taxon>
        <taxon>Lasiosphaeris</taxon>
    </lineage>
</organism>
<accession>A0AA40AZT2</accession>
<dbReference type="AlphaFoldDB" id="A0AA40AZT2"/>
<keyword evidence="4" id="KW-1185">Reference proteome</keyword>
<feature type="region of interest" description="Disordered" evidence="2">
    <location>
        <begin position="1"/>
        <end position="21"/>
    </location>
</feature>
<reference evidence="3" key="1">
    <citation type="submission" date="2023-06" db="EMBL/GenBank/DDBJ databases">
        <title>Genome-scale phylogeny and comparative genomics of the fungal order Sordariales.</title>
        <authorList>
            <consortium name="Lawrence Berkeley National Laboratory"/>
            <person name="Hensen N."/>
            <person name="Bonometti L."/>
            <person name="Westerberg I."/>
            <person name="Brannstrom I.O."/>
            <person name="Guillou S."/>
            <person name="Cros-Aarteil S."/>
            <person name="Calhoun S."/>
            <person name="Haridas S."/>
            <person name="Kuo A."/>
            <person name="Mondo S."/>
            <person name="Pangilinan J."/>
            <person name="Riley R."/>
            <person name="Labutti K."/>
            <person name="Andreopoulos B."/>
            <person name="Lipzen A."/>
            <person name="Chen C."/>
            <person name="Yanf M."/>
            <person name="Daum C."/>
            <person name="Ng V."/>
            <person name="Clum A."/>
            <person name="Steindorff A."/>
            <person name="Ohm R."/>
            <person name="Martin F."/>
            <person name="Silar P."/>
            <person name="Natvig D."/>
            <person name="Lalanne C."/>
            <person name="Gautier V."/>
            <person name="Ament-Velasquez S.L."/>
            <person name="Kruys A."/>
            <person name="Hutchinson M.I."/>
            <person name="Powell A.J."/>
            <person name="Barry K."/>
            <person name="Miller A.N."/>
            <person name="Grigoriev I.V."/>
            <person name="Debuchy R."/>
            <person name="Gladieux P."/>
            <person name="Thoren M.H."/>
            <person name="Johannesson H."/>
        </authorList>
    </citation>
    <scope>NUCLEOTIDE SEQUENCE</scope>
    <source>
        <strain evidence="3">SMH4607-1</strain>
    </source>
</reference>
<dbReference type="Proteomes" id="UP001172102">
    <property type="component" value="Unassembled WGS sequence"/>
</dbReference>
<keyword evidence="1" id="KW-0560">Oxidoreductase</keyword>
<dbReference type="Gene3D" id="3.50.50.60">
    <property type="entry name" value="FAD/NAD(P)-binding domain"/>
    <property type="match status" value="1"/>
</dbReference>
<evidence type="ECO:0000313" key="3">
    <source>
        <dbReference type="EMBL" id="KAK0724989.1"/>
    </source>
</evidence>
<dbReference type="InterPro" id="IPR036188">
    <property type="entry name" value="FAD/NAD-bd_sf"/>
</dbReference>
<evidence type="ECO:0000256" key="1">
    <source>
        <dbReference type="ARBA" id="ARBA00023002"/>
    </source>
</evidence>
<comment type="caution">
    <text evidence="3">The sequence shown here is derived from an EMBL/GenBank/DDBJ whole genome shotgun (WGS) entry which is preliminary data.</text>
</comment>
<dbReference type="GO" id="GO:0050660">
    <property type="term" value="F:flavin adenine dinucleotide binding"/>
    <property type="evidence" value="ECO:0007669"/>
    <property type="project" value="TreeGrafter"/>
</dbReference>
<dbReference type="PANTHER" id="PTHR43539">
    <property type="entry name" value="FLAVIN-BINDING MONOOXYGENASE-LIKE PROTEIN (AFU_ORTHOLOGUE AFUA_4G09220)"/>
    <property type="match status" value="1"/>
</dbReference>
<sequence length="622" mass="69043">MSGAIQQTASSQRIEPGSVDLKATPWPASAKNLGADATAIAETVVNALNEALANKQYDDLANIFLEDGFWRDHNALSWGLRSPQGRNAIRSFLETRCNLTRVDVDASSPLRNPQLANFAPAGDATGFSFFIKLTTKYGRGRGVVRVAEKDDQYKIWTLFTTLEELVGHEEPLGLKRPNGVEHGEKPGRENWLERREEDVDFVGREPAVLIIGAGQGGLTAHARLKMLNVPTLIIDGNDAVGDNWRKRYHQLVLHDPVWYDHMPYLDFPDFWPVFTPKDKLADWFDAYAKMLDLNVWMKSKLLSSSWDDNQNQWTVTIERVRPSGKTETRTFHPKHIIQATGASGKMKLPTVPGMENFKGSLLCHSSEFPGVVKTETPKKVVVVGACNSAHDICQDYFEKGHSVTMVQRSSTCVISSDALLKIMLYPLYSDGGPPAEDSDIWLWGWPSSVLKRIQTELTILQRKLDEPLLSGLAHAGFALDAGPDEGGLFNKYLQRGGGYYIDVGTSQLIIDGKIAIKQGQEVTEILARGVRFGDGSELEADEIVFATGYDNMRTQARAIFGDELADRVGDIWGWDAEGEMRGIWTGSGHPGFWFHGGNLAMCRYYSRVLALQIKAKLEGLDG</sequence>
<dbReference type="SUPFAM" id="SSF51905">
    <property type="entry name" value="FAD/NAD(P)-binding domain"/>
    <property type="match status" value="1"/>
</dbReference>
<name>A0AA40AZT2_9PEZI</name>
<protein>
    <submittedName>
        <fullName evidence="3">Dimethylaniline monooxygenase (N-oxide forming)</fullName>
    </submittedName>
</protein>
<dbReference type="PANTHER" id="PTHR43539:SF68">
    <property type="entry name" value="FLAVIN-BINDING MONOOXYGENASE-LIKE PROTEIN (AFU_ORTHOLOGUE AFUA_4G09220)"/>
    <property type="match status" value="1"/>
</dbReference>
<proteinExistence type="predicted"/>
<gene>
    <name evidence="3" type="ORF">B0H67DRAFT_598406</name>
</gene>